<dbReference type="RefSeq" id="WP_273841011.1">
    <property type="nucleotide sequence ID" value="NZ_JAQQWT010000003.1"/>
</dbReference>
<name>A0ABV6NDR3_9BACI</name>
<evidence type="ECO:0000256" key="1">
    <source>
        <dbReference type="SAM" id="MobiDB-lite"/>
    </source>
</evidence>
<protein>
    <submittedName>
        <fullName evidence="2">Uncharacterized protein</fullName>
    </submittedName>
</protein>
<evidence type="ECO:0000313" key="3">
    <source>
        <dbReference type="Proteomes" id="UP001589833"/>
    </source>
</evidence>
<proteinExistence type="predicted"/>
<reference evidence="2 3" key="1">
    <citation type="submission" date="2024-09" db="EMBL/GenBank/DDBJ databases">
        <authorList>
            <person name="Sun Q."/>
            <person name="Mori K."/>
        </authorList>
    </citation>
    <scope>NUCLEOTIDE SEQUENCE [LARGE SCALE GENOMIC DNA]</scope>
    <source>
        <strain evidence="2 3">NCAIM B.02301</strain>
    </source>
</reference>
<keyword evidence="3" id="KW-1185">Reference proteome</keyword>
<evidence type="ECO:0000313" key="2">
    <source>
        <dbReference type="EMBL" id="MFC0558308.1"/>
    </source>
</evidence>
<gene>
    <name evidence="2" type="ORF">ACFFH4_04505</name>
</gene>
<feature type="region of interest" description="Disordered" evidence="1">
    <location>
        <begin position="1"/>
        <end position="112"/>
    </location>
</feature>
<dbReference type="EMBL" id="JBHLTR010000004">
    <property type="protein sequence ID" value="MFC0558308.1"/>
    <property type="molecule type" value="Genomic_DNA"/>
</dbReference>
<feature type="compositionally biased region" description="Basic and acidic residues" evidence="1">
    <location>
        <begin position="25"/>
        <end position="79"/>
    </location>
</feature>
<feature type="compositionally biased region" description="Basic and acidic residues" evidence="1">
    <location>
        <begin position="99"/>
        <end position="112"/>
    </location>
</feature>
<sequence length="112" mass="12864">MYEHRNPTIGRDMTIPGSIGKKPSKPVESKKPVCEQPVEKPIEDKKPDCKPVKDKKPVEDKKPVKDDKKAPEDEKKVDPWARLLFGPPRPAKPVQTEPTDDKTEKRPGFWWI</sequence>
<accession>A0ABV6NDR3</accession>
<comment type="caution">
    <text evidence="2">The sequence shown here is derived from an EMBL/GenBank/DDBJ whole genome shotgun (WGS) entry which is preliminary data.</text>
</comment>
<organism evidence="2 3">
    <name type="scientific">Halalkalibacter alkalisediminis</name>
    <dbReference type="NCBI Taxonomy" id="935616"/>
    <lineage>
        <taxon>Bacteria</taxon>
        <taxon>Bacillati</taxon>
        <taxon>Bacillota</taxon>
        <taxon>Bacilli</taxon>
        <taxon>Bacillales</taxon>
        <taxon>Bacillaceae</taxon>
        <taxon>Halalkalibacter</taxon>
    </lineage>
</organism>
<dbReference type="Proteomes" id="UP001589833">
    <property type="component" value="Unassembled WGS sequence"/>
</dbReference>